<protein>
    <submittedName>
        <fullName evidence="1">Histidine phosphatase</fullName>
    </submittedName>
</protein>
<evidence type="ECO:0000313" key="1">
    <source>
        <dbReference type="EMBL" id="KTR10926.1"/>
    </source>
</evidence>
<dbReference type="Gene3D" id="3.40.50.1240">
    <property type="entry name" value="Phosphoglycerate mutase-like"/>
    <property type="match status" value="1"/>
</dbReference>
<dbReference type="STRING" id="33881.NS184_01250"/>
<dbReference type="GO" id="GO:0005737">
    <property type="term" value="C:cytoplasm"/>
    <property type="evidence" value="ECO:0007669"/>
    <property type="project" value="TreeGrafter"/>
</dbReference>
<organism evidence="1 2">
    <name type="scientific">Curtobacterium luteum</name>
    <dbReference type="NCBI Taxonomy" id="33881"/>
    <lineage>
        <taxon>Bacteria</taxon>
        <taxon>Bacillati</taxon>
        <taxon>Actinomycetota</taxon>
        <taxon>Actinomycetes</taxon>
        <taxon>Micrococcales</taxon>
        <taxon>Microbacteriaceae</taxon>
        <taxon>Curtobacterium</taxon>
    </lineage>
</organism>
<proteinExistence type="predicted"/>
<evidence type="ECO:0000313" key="2">
    <source>
        <dbReference type="Proteomes" id="UP000078252"/>
    </source>
</evidence>
<dbReference type="PROSITE" id="PS00175">
    <property type="entry name" value="PG_MUTASE"/>
    <property type="match status" value="1"/>
</dbReference>
<dbReference type="PATRIC" id="fig|33881.3.peg.2552"/>
<dbReference type="SMART" id="SM00855">
    <property type="entry name" value="PGAM"/>
    <property type="match status" value="1"/>
</dbReference>
<dbReference type="OrthoDB" id="9793115at2"/>
<dbReference type="AlphaFoldDB" id="A0A175S1F3"/>
<dbReference type="CDD" id="cd07067">
    <property type="entry name" value="HP_PGM_like"/>
    <property type="match status" value="1"/>
</dbReference>
<sequence>MRLLLIRHGQTPANVHGILDAEVPGPGLTELGQQQAAALPAALADRGIERLFVSTMVRTQLTAAPLAAALGLEPEVLDGLREIEAGDTQGKSDTVSVQTYIATVHGWSQGDRESRMPGGESGSEFFARYDGAVRQILASEVEVAAAVSHGAAIRTWASAVAQNTPDEFGTKRHLENTGIVELEGSFDGGWRLVDWEGEPVGGEELIDRTAQDPTGERY</sequence>
<dbReference type="Pfam" id="PF00300">
    <property type="entry name" value="His_Phos_1"/>
    <property type="match status" value="1"/>
</dbReference>
<dbReference type="PANTHER" id="PTHR48100">
    <property type="entry name" value="BROAD-SPECIFICITY PHOSPHATASE YOR283W-RELATED"/>
    <property type="match status" value="1"/>
</dbReference>
<comment type="caution">
    <text evidence="1">The sequence shown here is derived from an EMBL/GenBank/DDBJ whole genome shotgun (WGS) entry which is preliminary data.</text>
</comment>
<dbReference type="Proteomes" id="UP000078252">
    <property type="component" value="Unassembled WGS sequence"/>
</dbReference>
<dbReference type="InterPro" id="IPR050275">
    <property type="entry name" value="PGM_Phosphatase"/>
</dbReference>
<gene>
    <name evidence="1" type="ORF">NS184_01250</name>
</gene>
<dbReference type="EMBL" id="LDQC01000006">
    <property type="protein sequence ID" value="KTR10926.1"/>
    <property type="molecule type" value="Genomic_DNA"/>
</dbReference>
<dbReference type="InterPro" id="IPR001345">
    <property type="entry name" value="PG/BPGM_mutase_AS"/>
</dbReference>
<dbReference type="InterPro" id="IPR029033">
    <property type="entry name" value="His_PPase_superfam"/>
</dbReference>
<dbReference type="InterPro" id="IPR013078">
    <property type="entry name" value="His_Pase_superF_clade-1"/>
</dbReference>
<dbReference type="RefSeq" id="WP_058724329.1">
    <property type="nucleotide sequence ID" value="NZ_LDQC01000006.1"/>
</dbReference>
<dbReference type="GO" id="GO:0016791">
    <property type="term" value="F:phosphatase activity"/>
    <property type="evidence" value="ECO:0007669"/>
    <property type="project" value="TreeGrafter"/>
</dbReference>
<dbReference type="SUPFAM" id="SSF53254">
    <property type="entry name" value="Phosphoglycerate mutase-like"/>
    <property type="match status" value="1"/>
</dbReference>
<reference evidence="1 2" key="1">
    <citation type="journal article" date="2016" name="Front. Microbiol.">
        <title>Genomic Resource of Rice Seed Associated Bacteria.</title>
        <authorList>
            <person name="Midha S."/>
            <person name="Bansal K."/>
            <person name="Sharma S."/>
            <person name="Kumar N."/>
            <person name="Patil P.P."/>
            <person name="Chaudhry V."/>
            <person name="Patil P.B."/>
        </authorList>
    </citation>
    <scope>NUCLEOTIDE SEQUENCE [LARGE SCALE GENOMIC DNA]</scope>
    <source>
        <strain evidence="1 2">NS184</strain>
    </source>
</reference>
<accession>A0A175S1F3</accession>
<name>A0A175S1F3_9MICO</name>
<dbReference type="PANTHER" id="PTHR48100:SF58">
    <property type="entry name" value="PE-PGRS FAMILY PROTEIN PE_PGRS11"/>
    <property type="match status" value="1"/>
</dbReference>